<dbReference type="Pfam" id="PF24551">
    <property type="entry name" value="SH3_Rv0428c"/>
    <property type="match status" value="1"/>
</dbReference>
<evidence type="ECO:0000313" key="3">
    <source>
        <dbReference type="Proteomes" id="UP000569914"/>
    </source>
</evidence>
<comment type="caution">
    <text evidence="2">The sequence shown here is derived from an EMBL/GenBank/DDBJ whole genome shotgun (WGS) entry which is preliminary data.</text>
</comment>
<reference evidence="2 3" key="1">
    <citation type="submission" date="2020-07" db="EMBL/GenBank/DDBJ databases">
        <title>Sequencing the genomes of 1000 actinobacteria strains.</title>
        <authorList>
            <person name="Klenk H.-P."/>
        </authorList>
    </citation>
    <scope>NUCLEOTIDE SEQUENCE [LARGE SCALE GENOMIC DNA]</scope>
    <source>
        <strain evidence="2 3">DSM 22083</strain>
    </source>
</reference>
<protein>
    <submittedName>
        <fullName evidence="2">GNAT superfamily N-acetyltransferase</fullName>
    </submittedName>
</protein>
<dbReference type="GO" id="GO:0016747">
    <property type="term" value="F:acyltransferase activity, transferring groups other than amino-acyl groups"/>
    <property type="evidence" value="ECO:0007669"/>
    <property type="project" value="InterPro"/>
</dbReference>
<evidence type="ECO:0000259" key="1">
    <source>
        <dbReference type="PROSITE" id="PS51186"/>
    </source>
</evidence>
<feature type="domain" description="N-acetyltransferase" evidence="1">
    <location>
        <begin position="190"/>
        <end position="317"/>
    </location>
</feature>
<dbReference type="Gene3D" id="3.40.630.30">
    <property type="match status" value="1"/>
</dbReference>
<keyword evidence="2" id="KW-0808">Transferase</keyword>
<dbReference type="PROSITE" id="PS51186">
    <property type="entry name" value="GNAT"/>
    <property type="match status" value="1"/>
</dbReference>
<dbReference type="SUPFAM" id="SSF55729">
    <property type="entry name" value="Acyl-CoA N-acyltransferases (Nat)"/>
    <property type="match status" value="1"/>
</dbReference>
<dbReference type="PANTHER" id="PTHR43072">
    <property type="entry name" value="N-ACETYLTRANSFERASE"/>
    <property type="match status" value="1"/>
</dbReference>
<dbReference type="InterPro" id="IPR016181">
    <property type="entry name" value="Acyl_CoA_acyltransferase"/>
</dbReference>
<dbReference type="CDD" id="cd04301">
    <property type="entry name" value="NAT_SF"/>
    <property type="match status" value="1"/>
</dbReference>
<name>A0A7Y9I5W2_9ACTN</name>
<dbReference type="PANTHER" id="PTHR43072:SF60">
    <property type="entry name" value="L-2,4-DIAMINOBUTYRIC ACID ACETYLTRANSFERASE"/>
    <property type="match status" value="1"/>
</dbReference>
<dbReference type="Proteomes" id="UP000569914">
    <property type="component" value="Unassembled WGS sequence"/>
</dbReference>
<sequence length="317" mass="34825">MDAVALITPPATPGDRLVIRHRLPDGSATDVLGVLVSADPETVVVRTRDDRVVEVRRVAVILAKRVPLISRGPDPLRIPAEDLEQAAVAGWVAHAEPLGDWWLRSGGGFTGRANSCLAVGDPGLPFPEAAQRVIDFAERVGIPPMVQVIADSQQEKGFRELGWTDTYLATDVLVHRLSTLGERPADPRVIIEESLTESWLAAYQEYRPNDADPDLLRALLQGRPPRGLAGIRDGDRLVCVGRGQVSRDWLGISGLWTHPDRRRQGLATAVLIGLVHWAGAKGARNAYLQVAQENSSAHEAYQRLGFRLHHSYRYLRP</sequence>
<dbReference type="InterPro" id="IPR056934">
    <property type="entry name" value="SH3_Rv0428c"/>
</dbReference>
<gene>
    <name evidence="2" type="ORF">BKA15_001608</name>
</gene>
<accession>A0A7Y9I5W2</accession>
<dbReference type="InterPro" id="IPR056935">
    <property type="entry name" value="Rv0428c-like_C"/>
</dbReference>
<dbReference type="InterPro" id="IPR000182">
    <property type="entry name" value="GNAT_dom"/>
</dbReference>
<keyword evidence="3" id="KW-1185">Reference proteome</keyword>
<proteinExistence type="predicted"/>
<evidence type="ECO:0000313" key="2">
    <source>
        <dbReference type="EMBL" id="NYE70279.1"/>
    </source>
</evidence>
<dbReference type="Pfam" id="PF24553">
    <property type="entry name" value="Rv0428c_C"/>
    <property type="match status" value="1"/>
</dbReference>
<organism evidence="2 3">
    <name type="scientific">Microlunatus parietis</name>
    <dbReference type="NCBI Taxonomy" id="682979"/>
    <lineage>
        <taxon>Bacteria</taxon>
        <taxon>Bacillati</taxon>
        <taxon>Actinomycetota</taxon>
        <taxon>Actinomycetes</taxon>
        <taxon>Propionibacteriales</taxon>
        <taxon>Propionibacteriaceae</taxon>
        <taxon>Microlunatus</taxon>
    </lineage>
</organism>
<dbReference type="AlphaFoldDB" id="A0A7Y9I5W2"/>
<dbReference type="RefSeq" id="WP_179749609.1">
    <property type="nucleotide sequence ID" value="NZ_JACCBU010000001.1"/>
</dbReference>
<dbReference type="EMBL" id="JACCBU010000001">
    <property type="protein sequence ID" value="NYE70279.1"/>
    <property type="molecule type" value="Genomic_DNA"/>
</dbReference>